<dbReference type="Pfam" id="PF13480">
    <property type="entry name" value="Acetyltransf_6"/>
    <property type="match status" value="1"/>
</dbReference>
<dbReference type="SUPFAM" id="SSF55729">
    <property type="entry name" value="Acyl-CoA N-acyltransferases (Nat)"/>
    <property type="match status" value="1"/>
</dbReference>
<dbReference type="AlphaFoldDB" id="A0A9W6GUQ5"/>
<reference evidence="2" key="1">
    <citation type="journal article" date="2023" name="Int. J. Syst. Evol. Microbiol.">
        <title>Methylocystis iwaonis sp. nov., a type II methane-oxidizing bacterium from surface soil of a rice paddy field in Japan, and emended description of the genus Methylocystis (ex Whittenbury et al. 1970) Bowman et al. 1993.</title>
        <authorList>
            <person name="Kaise H."/>
            <person name="Sawadogo J.B."/>
            <person name="Alam M.S."/>
            <person name="Ueno C."/>
            <person name="Dianou D."/>
            <person name="Shinjo R."/>
            <person name="Asakawa S."/>
        </authorList>
    </citation>
    <scope>NUCLEOTIDE SEQUENCE</scope>
    <source>
        <strain evidence="2">LMG27198</strain>
    </source>
</reference>
<dbReference type="Proteomes" id="UP001144323">
    <property type="component" value="Unassembled WGS sequence"/>
</dbReference>
<dbReference type="InterPro" id="IPR016181">
    <property type="entry name" value="Acyl_CoA_acyltransferase"/>
</dbReference>
<organism evidence="2 3">
    <name type="scientific">Methylocystis echinoides</name>
    <dbReference type="NCBI Taxonomy" id="29468"/>
    <lineage>
        <taxon>Bacteria</taxon>
        <taxon>Pseudomonadati</taxon>
        <taxon>Pseudomonadota</taxon>
        <taxon>Alphaproteobacteria</taxon>
        <taxon>Hyphomicrobiales</taxon>
        <taxon>Methylocystaceae</taxon>
        <taxon>Methylocystis</taxon>
    </lineage>
</organism>
<name>A0A9W6GUQ5_9HYPH</name>
<evidence type="ECO:0000313" key="2">
    <source>
        <dbReference type="EMBL" id="GLI93463.1"/>
    </source>
</evidence>
<evidence type="ECO:0000313" key="3">
    <source>
        <dbReference type="Proteomes" id="UP001144323"/>
    </source>
</evidence>
<accession>A0A9W6GUQ5</accession>
<evidence type="ECO:0000259" key="1">
    <source>
        <dbReference type="Pfam" id="PF13480"/>
    </source>
</evidence>
<comment type="caution">
    <text evidence="2">The sequence shown here is derived from an EMBL/GenBank/DDBJ whole genome shotgun (WGS) entry which is preliminary data.</text>
</comment>
<protein>
    <submittedName>
        <fullName evidence="2">Acetyltransferase</fullName>
    </submittedName>
</protein>
<proteinExistence type="predicted"/>
<sequence>MTTESCRVDCVGTLDGVAALAAEWAALEGATPEATGFQSFVWCHTWLRLAGARVTPRIVCVREAGRLVLLAPLQIERRFGVAVARWVGEPMTQYGDALAPPGERRGHWRGLAEAEMTRWRDVDLIALTRLRADAVLAEGAVMGDALAAPFVDLARVQQRRRRSVERRARRLETLGPLALVEAQAPQRCEALARHGLALKRLWLREKGFYSAGLSHPVTEDFLAALAREGFLRVHALTVAEEIAALDLGFPGGDAYRSLLGCYDQRFAQGAPGQALTGRLIAHCAAEGLSVYDMLLPADPYKLEWCTGEVRIGARFVPTGFRGRVAAFALARFRPAAKRLIHALAAARRRLANKFSFGTNRGSLMTSREEDAAS</sequence>
<gene>
    <name evidence="2" type="ORF">LMG27198_24550</name>
</gene>
<dbReference type="InterPro" id="IPR038740">
    <property type="entry name" value="BioF2-like_GNAT_dom"/>
</dbReference>
<dbReference type="EMBL" id="BSEC01000001">
    <property type="protein sequence ID" value="GLI93463.1"/>
    <property type="molecule type" value="Genomic_DNA"/>
</dbReference>
<keyword evidence="3" id="KW-1185">Reference proteome</keyword>
<feature type="domain" description="BioF2-like acetyltransferase" evidence="1">
    <location>
        <begin position="159"/>
        <end position="301"/>
    </location>
</feature>